<dbReference type="InterPro" id="IPR001810">
    <property type="entry name" value="F-box_dom"/>
</dbReference>
<dbReference type="Gene3D" id="3.80.10.10">
    <property type="entry name" value="Ribonuclease Inhibitor"/>
    <property type="match status" value="1"/>
</dbReference>
<dbReference type="InterPro" id="IPR055357">
    <property type="entry name" value="LRR_At1g61320_AtMIF1"/>
</dbReference>
<feature type="domain" description="F-box" evidence="2">
    <location>
        <begin position="6"/>
        <end position="53"/>
    </location>
</feature>
<dbReference type="Pfam" id="PF00646">
    <property type="entry name" value="F-box"/>
    <property type="match status" value="1"/>
</dbReference>
<dbReference type="PROSITE" id="PS50181">
    <property type="entry name" value="FBOX"/>
    <property type="match status" value="1"/>
</dbReference>
<proteinExistence type="predicted"/>
<dbReference type="SUPFAM" id="SSF81383">
    <property type="entry name" value="F-box domain"/>
    <property type="match status" value="1"/>
</dbReference>
<dbReference type="RefSeq" id="XP_022133518.1">
    <property type="nucleotide sequence ID" value="XM_022277826.1"/>
</dbReference>
<dbReference type="KEGG" id="mcha:111006079"/>
<name>A0A6J1BZC3_MOMCH</name>
<evidence type="ECO:0000313" key="3">
    <source>
        <dbReference type="Proteomes" id="UP000504603"/>
    </source>
</evidence>
<accession>A0A6J1BZC3</accession>
<dbReference type="PANTHER" id="PTHR34145">
    <property type="entry name" value="OS02G0105600 PROTEIN"/>
    <property type="match status" value="1"/>
</dbReference>
<dbReference type="PANTHER" id="PTHR34145:SF53">
    <property type="entry name" value="LEUCINE-RICH REPEAT DOMAIN SUPERFAMILY"/>
    <property type="match status" value="1"/>
</dbReference>
<reference evidence="4" key="1">
    <citation type="submission" date="2025-08" db="UniProtKB">
        <authorList>
            <consortium name="RefSeq"/>
        </authorList>
    </citation>
    <scope>IDENTIFICATION</scope>
    <source>
        <strain evidence="4">OHB3-1</strain>
    </source>
</reference>
<dbReference type="OrthoDB" id="976179at2759"/>
<organism evidence="3 4">
    <name type="scientific">Momordica charantia</name>
    <name type="common">Bitter gourd</name>
    <name type="synonym">Balsam pear</name>
    <dbReference type="NCBI Taxonomy" id="3673"/>
    <lineage>
        <taxon>Eukaryota</taxon>
        <taxon>Viridiplantae</taxon>
        <taxon>Streptophyta</taxon>
        <taxon>Embryophyta</taxon>
        <taxon>Tracheophyta</taxon>
        <taxon>Spermatophyta</taxon>
        <taxon>Magnoliopsida</taxon>
        <taxon>eudicotyledons</taxon>
        <taxon>Gunneridae</taxon>
        <taxon>Pentapetalae</taxon>
        <taxon>rosids</taxon>
        <taxon>fabids</taxon>
        <taxon>Cucurbitales</taxon>
        <taxon>Cucurbitaceae</taxon>
        <taxon>Momordiceae</taxon>
        <taxon>Momordica</taxon>
    </lineage>
</organism>
<dbReference type="InterPro" id="IPR036047">
    <property type="entry name" value="F-box-like_dom_sf"/>
</dbReference>
<evidence type="ECO:0000256" key="1">
    <source>
        <dbReference type="SAM" id="MobiDB-lite"/>
    </source>
</evidence>
<sequence>MDGNGEDLISYLPDEILRLIISLLPFESAVQTSLLSSRWRALWNSALVRYGAIEGVADEVASFCNQFSELPIKHPRRLQYHFGRDDVLLASIAADDKLHLDFSTGKSEFPWQFDWELKFNNQNLSPSAFFVKYLCLKSVSYLTNDAVSLLVSNIPFLESLRITQCNGFRSLCIGSSPKLQRLTVLDCPDLRLVHIRCSKLRSFRYRGQLPRMRLESHFNLQDAMLDFRQGPGCNNLKISDFDPTLLTIKNATILTLCKSNDEALIWPSLSSLQGNFIFYNLKELWWIDYSNEGYNSNALVTFLQMCPTLERLFVTIDPKSYCTPSNATYSKNVLRQSKSKHLKLVILKGFTDHNEEISLIRQIKELVSVDPLFVSTNEQNSLESLVKIPSNHLKSESFISIRAAPHESDVSNSFSKLKDDVDQTTPKHPHMNL</sequence>
<dbReference type="Pfam" id="PF23622">
    <property type="entry name" value="LRR_At1g61320_AtMIF1"/>
    <property type="match status" value="1"/>
</dbReference>
<protein>
    <submittedName>
        <fullName evidence="4">F-box protein At2g39490</fullName>
    </submittedName>
</protein>
<gene>
    <name evidence="4" type="primary">LOC111006079</name>
</gene>
<dbReference type="InterPro" id="IPR053781">
    <property type="entry name" value="F-box_AtFBL13-like"/>
</dbReference>
<feature type="region of interest" description="Disordered" evidence="1">
    <location>
        <begin position="411"/>
        <end position="433"/>
    </location>
</feature>
<dbReference type="Gene3D" id="1.20.1280.50">
    <property type="match status" value="1"/>
</dbReference>
<keyword evidence="3" id="KW-1185">Reference proteome</keyword>
<dbReference type="InterPro" id="IPR053772">
    <property type="entry name" value="At1g61320/At1g61330-like"/>
</dbReference>
<evidence type="ECO:0000259" key="2">
    <source>
        <dbReference type="PROSITE" id="PS50181"/>
    </source>
</evidence>
<dbReference type="GeneID" id="111006079"/>
<dbReference type="AlphaFoldDB" id="A0A6J1BZC3"/>
<dbReference type="InterPro" id="IPR032675">
    <property type="entry name" value="LRR_dom_sf"/>
</dbReference>
<dbReference type="CDD" id="cd22160">
    <property type="entry name" value="F-box_AtFBL13-like"/>
    <property type="match status" value="1"/>
</dbReference>
<evidence type="ECO:0000313" key="4">
    <source>
        <dbReference type="RefSeq" id="XP_022133518.1"/>
    </source>
</evidence>
<dbReference type="Proteomes" id="UP000504603">
    <property type="component" value="Unplaced"/>
</dbReference>